<reference evidence="1" key="2">
    <citation type="submission" date="2020-02" db="EMBL/GenBank/DDBJ databases">
        <authorList>
            <consortium name="NCBI Pathogen Detection Project"/>
        </authorList>
    </citation>
    <scope>NUCLEOTIDE SEQUENCE</scope>
    <source>
        <strain evidence="1">MA.CK_00/00002125</strain>
    </source>
</reference>
<dbReference type="EMBL" id="DAAWYJ010000037">
    <property type="protein sequence ID" value="HAG0017689.1"/>
    <property type="molecule type" value="Genomic_DNA"/>
</dbReference>
<protein>
    <submittedName>
        <fullName evidence="1">Uncharacterized protein</fullName>
    </submittedName>
</protein>
<gene>
    <name evidence="1" type="ORF">G8O67_005081</name>
</gene>
<evidence type="ECO:0000313" key="1">
    <source>
        <dbReference type="EMBL" id="HAG0017689.1"/>
    </source>
</evidence>
<accession>A0A756LAW0</accession>
<reference evidence="1" key="1">
    <citation type="journal article" date="2018" name="Genome Biol.">
        <title>SKESA: strategic k-mer extension for scrupulous assemblies.</title>
        <authorList>
            <person name="Souvorov A."/>
            <person name="Agarwala R."/>
            <person name="Lipman D.J."/>
        </authorList>
    </citation>
    <scope>NUCLEOTIDE SEQUENCE</scope>
    <source>
        <strain evidence="1">MA.CK_00/00002125</strain>
    </source>
</reference>
<sequence>MKDKLTIMFITLHDDGISIQTNDGVAGYHWNGNISAFSGVDKNLMPERVVFHDHRQKNSSTPSGQQTS</sequence>
<proteinExistence type="predicted"/>
<dbReference type="AlphaFoldDB" id="A0A756LAW0"/>
<comment type="caution">
    <text evidence="1">The sequence shown here is derived from an EMBL/GenBank/DDBJ whole genome shotgun (WGS) entry which is preliminary data.</text>
</comment>
<name>A0A756LAW0_SALER</name>
<organism evidence="1">
    <name type="scientific">Salmonella enterica</name>
    <name type="common">Salmonella choleraesuis</name>
    <dbReference type="NCBI Taxonomy" id="28901"/>
    <lineage>
        <taxon>Bacteria</taxon>
        <taxon>Pseudomonadati</taxon>
        <taxon>Pseudomonadota</taxon>
        <taxon>Gammaproteobacteria</taxon>
        <taxon>Enterobacterales</taxon>
        <taxon>Enterobacteriaceae</taxon>
        <taxon>Salmonella</taxon>
    </lineage>
</organism>